<keyword evidence="2" id="KW-1185">Reference proteome</keyword>
<gene>
    <name evidence="1" type="ORF">RRG08_012644</name>
</gene>
<evidence type="ECO:0000313" key="1">
    <source>
        <dbReference type="EMBL" id="KAK3751581.1"/>
    </source>
</evidence>
<protein>
    <submittedName>
        <fullName evidence="1">Uncharacterized protein</fullName>
    </submittedName>
</protein>
<dbReference type="EMBL" id="JAWDGP010005812">
    <property type="protein sequence ID" value="KAK3751581.1"/>
    <property type="molecule type" value="Genomic_DNA"/>
</dbReference>
<comment type="caution">
    <text evidence="1">The sequence shown here is derived from an EMBL/GenBank/DDBJ whole genome shotgun (WGS) entry which is preliminary data.</text>
</comment>
<proteinExistence type="predicted"/>
<organism evidence="1 2">
    <name type="scientific">Elysia crispata</name>
    <name type="common">lettuce slug</name>
    <dbReference type="NCBI Taxonomy" id="231223"/>
    <lineage>
        <taxon>Eukaryota</taxon>
        <taxon>Metazoa</taxon>
        <taxon>Spiralia</taxon>
        <taxon>Lophotrochozoa</taxon>
        <taxon>Mollusca</taxon>
        <taxon>Gastropoda</taxon>
        <taxon>Heterobranchia</taxon>
        <taxon>Euthyneura</taxon>
        <taxon>Panpulmonata</taxon>
        <taxon>Sacoglossa</taxon>
        <taxon>Placobranchoidea</taxon>
        <taxon>Plakobranchidae</taxon>
        <taxon>Elysia</taxon>
    </lineage>
</organism>
<evidence type="ECO:0000313" key="2">
    <source>
        <dbReference type="Proteomes" id="UP001283361"/>
    </source>
</evidence>
<dbReference type="Proteomes" id="UP001283361">
    <property type="component" value="Unassembled WGS sequence"/>
</dbReference>
<reference evidence="1" key="1">
    <citation type="journal article" date="2023" name="G3 (Bethesda)">
        <title>A reference genome for the long-term kleptoplast-retaining sea slug Elysia crispata morphotype clarki.</title>
        <authorList>
            <person name="Eastman K.E."/>
            <person name="Pendleton A.L."/>
            <person name="Shaikh M.A."/>
            <person name="Suttiyut T."/>
            <person name="Ogas R."/>
            <person name="Tomko P."/>
            <person name="Gavelis G."/>
            <person name="Widhalm J.R."/>
            <person name="Wisecaver J.H."/>
        </authorList>
    </citation>
    <scope>NUCLEOTIDE SEQUENCE</scope>
    <source>
        <strain evidence="1">ECLA1</strain>
    </source>
</reference>
<name>A0AAE0YMJ4_9GAST</name>
<accession>A0AAE0YMJ4</accession>
<sequence length="190" mass="21526">MTVTRPWSVRVGICDGWLCRTSQTTGGSCLTSTRSGSNANLKRKLARHGSARAETRPAFCLLGFCSAVSSVTRCPHKTDEHGQIVRMRHYQHTGSNRNALCWRRRHHLRRPRQHHDNYKTPMHVQTRRRQEIPAAHAFGKNLFTSRDPFLPANCGALHSFHLCRIPPGINKSLSRSARRSQEDIAQALLS</sequence>
<dbReference type="AlphaFoldDB" id="A0AAE0YMJ4"/>